<gene>
    <name evidence="1" type="ORF">J2753_001487</name>
</gene>
<organism evidence="1 2">
    <name type="scientific">Halolamina salifodinae</name>
    <dbReference type="NCBI Taxonomy" id="1202767"/>
    <lineage>
        <taxon>Archaea</taxon>
        <taxon>Methanobacteriati</taxon>
        <taxon>Methanobacteriota</taxon>
        <taxon>Stenosarchaea group</taxon>
        <taxon>Halobacteria</taxon>
        <taxon>Halobacteriales</taxon>
        <taxon>Haloferacaceae</taxon>
    </lineage>
</organism>
<dbReference type="AlphaFoldDB" id="A0A8T4GVR2"/>
<reference evidence="1" key="1">
    <citation type="submission" date="2021-03" db="EMBL/GenBank/DDBJ databases">
        <title>Genomic Encyclopedia of Type Strains, Phase IV (KMG-IV): sequencing the most valuable type-strain genomes for metagenomic binning, comparative biology and taxonomic classification.</title>
        <authorList>
            <person name="Goeker M."/>
        </authorList>
    </citation>
    <scope>NUCLEOTIDE SEQUENCE</scope>
    <source>
        <strain evidence="1">DSM 26232</strain>
    </source>
</reference>
<evidence type="ECO:0000313" key="1">
    <source>
        <dbReference type="EMBL" id="MBP1986989.1"/>
    </source>
</evidence>
<evidence type="ECO:0000313" key="2">
    <source>
        <dbReference type="Proteomes" id="UP000823736"/>
    </source>
</evidence>
<protein>
    <submittedName>
        <fullName evidence="1">Uncharacterized protein</fullName>
    </submittedName>
</protein>
<dbReference type="Proteomes" id="UP000823736">
    <property type="component" value="Unassembled WGS sequence"/>
</dbReference>
<comment type="caution">
    <text evidence="1">The sequence shown here is derived from an EMBL/GenBank/DDBJ whole genome shotgun (WGS) entry which is preliminary data.</text>
</comment>
<accession>A0A8T4GVR2</accession>
<dbReference type="EMBL" id="JAGGLC010000003">
    <property type="protein sequence ID" value="MBP1986989.1"/>
    <property type="molecule type" value="Genomic_DNA"/>
</dbReference>
<dbReference type="RefSeq" id="WP_209491280.1">
    <property type="nucleotide sequence ID" value="NZ_JAGGLC010000003.1"/>
</dbReference>
<keyword evidence="2" id="KW-1185">Reference proteome</keyword>
<proteinExistence type="predicted"/>
<name>A0A8T4GVR2_9EURY</name>
<sequence length="181" mass="21198">MTDTKQDFVYPTVWVAYKPKDEQHTDHHRVKQIVRCEDALDVIERKHHIKQLHGSKAELEPLHEYIEEYGPTEGYYEYSLIERLVDLINLVQDEINDPSRDTVEFVGLLEDVRDEILETYTVVELFYGLRDDDDDVSTPTDDEYILNFLDELYDESEVQSSEVLYDEVLELADAESGEAYA</sequence>